<dbReference type="EMBL" id="OZ023702">
    <property type="protein sequence ID" value="CAK9858192.1"/>
    <property type="molecule type" value="Genomic_DNA"/>
</dbReference>
<organism evidence="1 2">
    <name type="scientific">Sphagnum jensenii</name>
    <dbReference type="NCBI Taxonomy" id="128206"/>
    <lineage>
        <taxon>Eukaryota</taxon>
        <taxon>Viridiplantae</taxon>
        <taxon>Streptophyta</taxon>
        <taxon>Embryophyta</taxon>
        <taxon>Bryophyta</taxon>
        <taxon>Sphagnophytina</taxon>
        <taxon>Sphagnopsida</taxon>
        <taxon>Sphagnales</taxon>
        <taxon>Sphagnaceae</taxon>
        <taxon>Sphagnum</taxon>
    </lineage>
</organism>
<protein>
    <recommendedName>
        <fullName evidence="3">Aspartyl protease</fullName>
    </recommendedName>
</protein>
<gene>
    <name evidence="1" type="ORF">CSSPJE1EN2_LOCUS1187</name>
</gene>
<keyword evidence="2" id="KW-1185">Reference proteome</keyword>
<evidence type="ECO:0000313" key="2">
    <source>
        <dbReference type="Proteomes" id="UP001497522"/>
    </source>
</evidence>
<sequence>MISVRLKMSPGALSTKLRQLQRRNTRVSPVLLIDAVRPTVHAEVLLTSLDFPDYFVDMAHPEDYVVSERRMDPYLIENTVPHHHRLLLRVSLEARPGTFAVMTFVLDTGASSAVCFGGRAMQLMHEVGRLREDDLGVVYLDTPLGRCAVLETPATHQPANILGLDMLKKLKLQLGLPPVLGTNVPYL</sequence>
<evidence type="ECO:0000313" key="1">
    <source>
        <dbReference type="EMBL" id="CAK9858192.1"/>
    </source>
</evidence>
<name>A0ABP1A6M7_9BRYO</name>
<proteinExistence type="predicted"/>
<dbReference type="Proteomes" id="UP001497522">
    <property type="component" value="Chromosome 1"/>
</dbReference>
<accession>A0ABP1A6M7</accession>
<evidence type="ECO:0008006" key="3">
    <source>
        <dbReference type="Google" id="ProtNLM"/>
    </source>
</evidence>
<reference evidence="1 2" key="1">
    <citation type="submission" date="2024-03" db="EMBL/GenBank/DDBJ databases">
        <authorList>
            <consortium name="ELIXIR-Norway"/>
            <consortium name="Elixir Norway"/>
        </authorList>
    </citation>
    <scope>NUCLEOTIDE SEQUENCE [LARGE SCALE GENOMIC DNA]</scope>
</reference>